<evidence type="ECO:0000256" key="1">
    <source>
        <dbReference type="ARBA" id="ARBA00004126"/>
    </source>
</evidence>
<dbReference type="InterPro" id="IPR056884">
    <property type="entry name" value="NPHP3-like_N"/>
</dbReference>
<dbReference type="Proteomes" id="UP000290288">
    <property type="component" value="Unassembled WGS sequence"/>
</dbReference>
<keyword evidence="2 8" id="KW-0812">Transmembrane</keyword>
<evidence type="ECO:0000256" key="8">
    <source>
        <dbReference type="SAM" id="Phobius"/>
    </source>
</evidence>
<evidence type="ECO:0000313" key="10">
    <source>
        <dbReference type="EMBL" id="RXW18762.1"/>
    </source>
</evidence>
<evidence type="ECO:0000259" key="9">
    <source>
        <dbReference type="Pfam" id="PF24883"/>
    </source>
</evidence>
<dbReference type="SUPFAM" id="SSF52540">
    <property type="entry name" value="P-loop containing nucleoside triphosphate hydrolases"/>
    <property type="match status" value="1"/>
</dbReference>
<evidence type="ECO:0000256" key="5">
    <source>
        <dbReference type="ARBA" id="ARBA00023136"/>
    </source>
</evidence>
<comment type="subcellular location">
    <subcellularLocation>
        <location evidence="7">Endomembrane system</location>
        <topology evidence="7">Single-pass membrane protein</topology>
    </subcellularLocation>
    <subcellularLocation>
        <location evidence="1">Nucleus membrane</location>
    </subcellularLocation>
</comment>
<dbReference type="EMBL" id="SDEE01000242">
    <property type="protein sequence ID" value="RXW18762.1"/>
    <property type="molecule type" value="Genomic_DNA"/>
</dbReference>
<sequence>MASKENESPLAAIGKGMYLSKPVGNGQPGEPTVILLFGWMGAKLPHLLKYVQAYDELYPGATKVVIRTEALFFIQPTGRKRANLAPVVQTLEALGCVPPIPGKGKPHQNGAPLDPSLPNSTSGILIHTFSNGGSWHLAALSSLFQDRFKEAGYPTRNLPPTAMILDSCPGIDGVEGSKRAFVNAIRNPILRYIASAIVTIFFLIATFFEQVLRFKSGFTGMKEALNREHLLPYFTKKSKRLYFYSKTDQLVPAAQVEMHAESARKEGFETRMEKFEDSPHVSHARTDPHIEHLTVQHTPHDAPADLIIMLYHSASQMDFGKLNAFGSIVPELPSHAASAVMIRKTMAEGTFNGAHDFHINRLNIIKTSGSPLKDLESHIAPGALHDSAERSDAPKCHPETRIAVQDEVHNWIVHGDGHPQPRKIKWVTGPAGTGKTAVMGSLAERCNEEDLLAASFFFASWSASISLRRKTFFVPTLAHQLGLLNEELKTAIADAIERSPVVFEKNLRVQMETLVLEPLRQVVARSDLSSWPKVIIVDGLDECEAERYHDADAGSRGKPAQERSKEEDQLEILQALYDASKDPAFPFRVVIASRPERVIRQFFQLVENQGSLASILVLDEKYNPDADIALFLEARFAEVGRGRNLGPLWPPPGVIGSLVERASGQFIYAATVVRFVSDSRMGNPHALLDLVLKVEANRSLTTNPFAHLDALYAHILQSSPDPTHSVKWMWIINGSVGRSIDSDLDKTPSAFSLNQFLQSFHGEPEHLLGDLHSLMKVPPSDDIQTPYDFYHKSLFDFLGQPDRSGTLYVNLEAREAFFWLRYFDMLSKQGVVATAATDETREKLLSDLYFSFNLRFLINPPMAHCFELPDSSVDWWVTECIARYDRVTGTNLCHLFNEVHAAVCSPTFSLPTLSNRLTTMIMIYSLVPLVPLQRFVQDMEAFYLASL</sequence>
<dbReference type="OrthoDB" id="77878at2759"/>
<evidence type="ECO:0000256" key="2">
    <source>
        <dbReference type="ARBA" id="ARBA00022692"/>
    </source>
</evidence>
<keyword evidence="6" id="KW-0539">Nucleus</keyword>
<keyword evidence="11" id="KW-1185">Reference proteome</keyword>
<accession>A0A4Q2DI01</accession>
<dbReference type="PANTHER" id="PTHR12265:SF30">
    <property type="entry name" value="TRANSMEMBRANE PROTEIN 53"/>
    <property type="match status" value="1"/>
</dbReference>
<evidence type="ECO:0000256" key="7">
    <source>
        <dbReference type="ARBA" id="ARBA00037847"/>
    </source>
</evidence>
<keyword evidence="5 8" id="KW-0472">Membrane</keyword>
<feature type="transmembrane region" description="Helical" evidence="8">
    <location>
        <begin position="189"/>
        <end position="208"/>
    </location>
</feature>
<dbReference type="GO" id="GO:0031965">
    <property type="term" value="C:nuclear membrane"/>
    <property type="evidence" value="ECO:0007669"/>
    <property type="project" value="UniProtKB-SubCell"/>
</dbReference>
<evidence type="ECO:0000313" key="11">
    <source>
        <dbReference type="Proteomes" id="UP000290288"/>
    </source>
</evidence>
<dbReference type="InterPro" id="IPR027417">
    <property type="entry name" value="P-loop_NTPase"/>
</dbReference>
<keyword evidence="4 8" id="KW-1133">Transmembrane helix</keyword>
<dbReference type="PANTHER" id="PTHR12265">
    <property type="entry name" value="TRANSMEMBRANE PROTEIN 53"/>
    <property type="match status" value="1"/>
</dbReference>
<name>A0A4Q2DI01_9AGAR</name>
<dbReference type="Pfam" id="PF05705">
    <property type="entry name" value="DUF829"/>
    <property type="match status" value="1"/>
</dbReference>
<proteinExistence type="predicted"/>
<keyword evidence="3" id="KW-0677">Repeat</keyword>
<comment type="caution">
    <text evidence="10">The sequence shown here is derived from an EMBL/GenBank/DDBJ whole genome shotgun (WGS) entry which is preliminary data.</text>
</comment>
<evidence type="ECO:0000256" key="3">
    <source>
        <dbReference type="ARBA" id="ARBA00022737"/>
    </source>
</evidence>
<protein>
    <recommendedName>
        <fullName evidence="9">Nephrocystin 3-like N-terminal domain-containing protein</fullName>
    </recommendedName>
</protein>
<dbReference type="InterPro" id="IPR008547">
    <property type="entry name" value="DUF829_TMEM53"/>
</dbReference>
<dbReference type="AlphaFoldDB" id="A0A4Q2DI01"/>
<feature type="domain" description="Nephrocystin 3-like N-terminal" evidence="9">
    <location>
        <begin position="407"/>
        <end position="546"/>
    </location>
</feature>
<dbReference type="Gene3D" id="3.40.50.300">
    <property type="entry name" value="P-loop containing nucleotide triphosphate hydrolases"/>
    <property type="match status" value="1"/>
</dbReference>
<reference evidence="10 11" key="1">
    <citation type="submission" date="2019-01" db="EMBL/GenBank/DDBJ databases">
        <title>Draft genome sequence of Psathyrella aberdarensis IHI B618.</title>
        <authorList>
            <person name="Buettner E."/>
            <person name="Kellner H."/>
        </authorList>
    </citation>
    <scope>NUCLEOTIDE SEQUENCE [LARGE SCALE GENOMIC DNA]</scope>
    <source>
        <strain evidence="10 11">IHI B618</strain>
    </source>
</reference>
<evidence type="ECO:0000256" key="4">
    <source>
        <dbReference type="ARBA" id="ARBA00022989"/>
    </source>
</evidence>
<organism evidence="10 11">
    <name type="scientific">Candolleomyces aberdarensis</name>
    <dbReference type="NCBI Taxonomy" id="2316362"/>
    <lineage>
        <taxon>Eukaryota</taxon>
        <taxon>Fungi</taxon>
        <taxon>Dikarya</taxon>
        <taxon>Basidiomycota</taxon>
        <taxon>Agaricomycotina</taxon>
        <taxon>Agaricomycetes</taxon>
        <taxon>Agaricomycetidae</taxon>
        <taxon>Agaricales</taxon>
        <taxon>Agaricineae</taxon>
        <taxon>Psathyrellaceae</taxon>
        <taxon>Candolleomyces</taxon>
    </lineage>
</organism>
<evidence type="ECO:0000256" key="6">
    <source>
        <dbReference type="ARBA" id="ARBA00023242"/>
    </source>
</evidence>
<dbReference type="Pfam" id="PF24883">
    <property type="entry name" value="NPHP3_N"/>
    <property type="match status" value="1"/>
</dbReference>
<gene>
    <name evidence="10" type="ORF">EST38_g7089</name>
</gene>